<keyword evidence="3" id="KW-0067">ATP-binding</keyword>
<dbReference type="GO" id="GO:0140662">
    <property type="term" value="F:ATP-dependent protein folding chaperone"/>
    <property type="evidence" value="ECO:0007669"/>
    <property type="project" value="InterPro"/>
</dbReference>
<dbReference type="Pfam" id="PF13589">
    <property type="entry name" value="HATPase_c_3"/>
    <property type="match status" value="1"/>
</dbReference>
<dbReference type="Proteomes" id="UP000192796">
    <property type="component" value="Unassembled WGS sequence"/>
</dbReference>
<dbReference type="InterPro" id="IPR001404">
    <property type="entry name" value="Hsp90_fam"/>
</dbReference>
<dbReference type="InterPro" id="IPR056471">
    <property type="entry name" value="HD-CE"/>
</dbReference>
<keyword evidence="2" id="KW-0547">Nucleotide-binding</keyword>
<evidence type="ECO:0000313" key="6">
    <source>
        <dbReference type="EMBL" id="OQP62858.1"/>
    </source>
</evidence>
<evidence type="ECO:0000256" key="3">
    <source>
        <dbReference type="ARBA" id="ARBA00022840"/>
    </source>
</evidence>
<feature type="domain" description="HD-CE" evidence="5">
    <location>
        <begin position="50"/>
        <end position="258"/>
    </location>
</feature>
<dbReference type="SUPFAM" id="SSF55874">
    <property type="entry name" value="ATPase domain of HSP90 chaperone/DNA topoisomerase II/histidine kinase"/>
    <property type="match status" value="1"/>
</dbReference>
<accession>A0A1V9FX44</accession>
<dbReference type="RefSeq" id="WP_081148277.1">
    <property type="nucleotide sequence ID" value="NZ_LVYD01000048.1"/>
</dbReference>
<name>A0A1V9FX44_9BACT</name>
<dbReference type="InterPro" id="IPR020575">
    <property type="entry name" value="Hsp90_N"/>
</dbReference>
<dbReference type="PRINTS" id="PR00775">
    <property type="entry name" value="HEATSHOCK90"/>
</dbReference>
<dbReference type="OrthoDB" id="9802640at2"/>
<dbReference type="Gene3D" id="1.10.3210.10">
    <property type="entry name" value="Hypothetical protein af1432"/>
    <property type="match status" value="1"/>
</dbReference>
<comment type="similarity">
    <text evidence="1">Belongs to the heat shock protein 90 family.</text>
</comment>
<proteinExistence type="inferred from homology"/>
<dbReference type="STRING" id="1703345.A3860_26465"/>
<sequence>MVSIHLSQLKLYKKLLEKVTNDPVAGVLNGLIISLSGDAHELLGFIRNKFPSYTGHDLQHSWRIIKRLEDVISEEAIENLTPIEIFSLIIAAAFHDVGMIADGLSQDELRKKHHIKSDDFLNEFLTHRMANISEYLNRLTPCIGFIARSHGMTWEEMTSHEFFRRTERIFEQQLRVRVLSILLRIGDLLDLDSDRSCDPLRRYAPSYFQDRTSDIHHNRHKNVAHLLLTPENIEIEVISHTKEEHTIWTEWLGYLKQDILHANTYVFKGELNKFQLPKVIDKIIRDEKATYELWPLRFEIDEKGKIWDVISQSIYTSKFDFLRELIQNSIDACLRWIYIHPDGNVSGCNPKFWQLQDYEPHVCISFSELKNELVVSDNGVGMDKYALKHFLFNVASSGYKKEAENRNIPFPSIAKFGIGFVSCLVRADKIIVKTQSRENNKEGGRDVTLKTEALDAYSEIVDCAFGTQVKLYLKKSTTYNDILNYIYKNYYSPSVKIFIYNEDYLKKLIEILNTISFKGKSYDLKYYQKPENIEKLIQNTDYKELEDMLKSRKSENLNNLNKIFNFYGYIKPITEPIKTRLMNPVFLRLDNNFEIAGSSPNLIGKSNKNQVSLLFIPVFFQDNELGIEWNSIHIFIINRKSHEKTLFRYITSADRENDSILILTRSEYEDEAEQIQEDYDDNESEAYLDFGHEDTTEYTLPFNQPPKNKRKPDVFKIDSNIERISEKLHGIVTSESDGESEKPYDFVPGFKQNEENKQKASNYVSRTDKIIGDIDNMFRNLLTGDVFQDGIKLPIKASSIAPIGATHARCCLFGNSRFDLNVTRNFINESHALLGNWMSAAGKKIQKKILSKVNSVFEMNDIKYSPRDFIMEKSYPDPDIIHEYSTILLKSILEKF</sequence>
<dbReference type="GO" id="GO:0051082">
    <property type="term" value="F:unfolded protein binding"/>
    <property type="evidence" value="ECO:0007669"/>
    <property type="project" value="InterPro"/>
</dbReference>
<organism evidence="6 7">
    <name type="scientific">Niastella vici</name>
    <dbReference type="NCBI Taxonomy" id="1703345"/>
    <lineage>
        <taxon>Bacteria</taxon>
        <taxon>Pseudomonadati</taxon>
        <taxon>Bacteroidota</taxon>
        <taxon>Chitinophagia</taxon>
        <taxon>Chitinophagales</taxon>
        <taxon>Chitinophagaceae</taxon>
        <taxon>Niastella</taxon>
    </lineage>
</organism>
<evidence type="ECO:0000256" key="1">
    <source>
        <dbReference type="ARBA" id="ARBA00008239"/>
    </source>
</evidence>
<dbReference type="GO" id="GO:0016887">
    <property type="term" value="F:ATP hydrolysis activity"/>
    <property type="evidence" value="ECO:0007669"/>
    <property type="project" value="InterPro"/>
</dbReference>
<comment type="caution">
    <text evidence="6">The sequence shown here is derived from an EMBL/GenBank/DDBJ whole genome shotgun (WGS) entry which is preliminary data.</text>
</comment>
<protein>
    <recommendedName>
        <fullName evidence="5">HD-CE domain-containing protein</fullName>
    </recommendedName>
</protein>
<dbReference type="Gene3D" id="3.30.565.10">
    <property type="entry name" value="Histidine kinase-like ATPase, C-terminal domain"/>
    <property type="match status" value="1"/>
</dbReference>
<dbReference type="GO" id="GO:0005524">
    <property type="term" value="F:ATP binding"/>
    <property type="evidence" value="ECO:0007669"/>
    <property type="project" value="UniProtKB-KW"/>
</dbReference>
<dbReference type="InterPro" id="IPR036890">
    <property type="entry name" value="HATPase_C_sf"/>
</dbReference>
<gene>
    <name evidence="6" type="ORF">A3860_26465</name>
</gene>
<dbReference type="Pfam" id="PF24391">
    <property type="entry name" value="HD-CE"/>
    <property type="match status" value="1"/>
</dbReference>
<dbReference type="AlphaFoldDB" id="A0A1V9FX44"/>
<dbReference type="PANTHER" id="PTHR11528">
    <property type="entry name" value="HEAT SHOCK PROTEIN 90 FAMILY MEMBER"/>
    <property type="match status" value="1"/>
</dbReference>
<evidence type="ECO:0000313" key="7">
    <source>
        <dbReference type="Proteomes" id="UP000192796"/>
    </source>
</evidence>
<keyword evidence="7" id="KW-1185">Reference proteome</keyword>
<evidence type="ECO:0000256" key="4">
    <source>
        <dbReference type="ARBA" id="ARBA00023186"/>
    </source>
</evidence>
<keyword evidence="4" id="KW-0143">Chaperone</keyword>
<evidence type="ECO:0000259" key="5">
    <source>
        <dbReference type="Pfam" id="PF24391"/>
    </source>
</evidence>
<evidence type="ECO:0000256" key="2">
    <source>
        <dbReference type="ARBA" id="ARBA00022741"/>
    </source>
</evidence>
<reference evidence="6 7" key="1">
    <citation type="submission" date="2016-03" db="EMBL/GenBank/DDBJ databases">
        <title>Niastella vici sp. nov., isolated from farmland soil.</title>
        <authorList>
            <person name="Chen L."/>
            <person name="Wang D."/>
            <person name="Yang S."/>
            <person name="Wang G."/>
        </authorList>
    </citation>
    <scope>NUCLEOTIDE SEQUENCE [LARGE SCALE GENOMIC DNA]</scope>
    <source>
        <strain evidence="6 7">DJ57</strain>
    </source>
</reference>
<dbReference type="EMBL" id="LVYD01000048">
    <property type="protein sequence ID" value="OQP62858.1"/>
    <property type="molecule type" value="Genomic_DNA"/>
</dbReference>
<dbReference type="SUPFAM" id="SSF109604">
    <property type="entry name" value="HD-domain/PDEase-like"/>
    <property type="match status" value="1"/>
</dbReference>